<protein>
    <submittedName>
        <fullName evidence="2">Uncharacterized protein</fullName>
    </submittedName>
</protein>
<evidence type="ECO:0000313" key="3">
    <source>
        <dbReference type="Proteomes" id="UP001445076"/>
    </source>
</evidence>
<feature type="compositionally biased region" description="Polar residues" evidence="1">
    <location>
        <begin position="34"/>
        <end position="65"/>
    </location>
</feature>
<dbReference type="AlphaFoldDB" id="A0AAW0XAM7"/>
<accession>A0AAW0XAM7</accession>
<dbReference type="EMBL" id="JARKIK010000043">
    <property type="protein sequence ID" value="KAK8736801.1"/>
    <property type="molecule type" value="Genomic_DNA"/>
</dbReference>
<feature type="compositionally biased region" description="Low complexity" evidence="1">
    <location>
        <begin position="16"/>
        <end position="33"/>
    </location>
</feature>
<dbReference type="Proteomes" id="UP001445076">
    <property type="component" value="Unassembled WGS sequence"/>
</dbReference>
<name>A0AAW0XAM7_CHEQU</name>
<feature type="region of interest" description="Disordered" evidence="1">
    <location>
        <begin position="1"/>
        <end position="124"/>
    </location>
</feature>
<evidence type="ECO:0000256" key="1">
    <source>
        <dbReference type="SAM" id="MobiDB-lite"/>
    </source>
</evidence>
<comment type="caution">
    <text evidence="2">The sequence shown here is derived from an EMBL/GenBank/DDBJ whole genome shotgun (WGS) entry which is preliminary data.</text>
</comment>
<gene>
    <name evidence="2" type="ORF">OTU49_004649</name>
</gene>
<keyword evidence="3" id="KW-1185">Reference proteome</keyword>
<reference evidence="2 3" key="1">
    <citation type="journal article" date="2024" name="BMC Genomics">
        <title>Genome assembly of redclaw crayfish (Cherax quadricarinatus) provides insights into its immune adaptation and hypoxia tolerance.</title>
        <authorList>
            <person name="Liu Z."/>
            <person name="Zheng J."/>
            <person name="Li H."/>
            <person name="Fang K."/>
            <person name="Wang S."/>
            <person name="He J."/>
            <person name="Zhou D."/>
            <person name="Weng S."/>
            <person name="Chi M."/>
            <person name="Gu Z."/>
            <person name="He J."/>
            <person name="Li F."/>
            <person name="Wang M."/>
        </authorList>
    </citation>
    <scope>NUCLEOTIDE SEQUENCE [LARGE SCALE GENOMIC DNA]</scope>
    <source>
        <strain evidence="2">ZL_2023a</strain>
    </source>
</reference>
<sequence>QTPGGYGSSFSAQATGAGNSSSQYQNSYVNASSHSPLVSISTPKPLTGLSTAPSVKDTTQSYGEQTSTGGSAYSSTLSTSASVSSNSTSNSTGPAVLSASLNSASSHPVQPSKPSVPGRNGVLNTSRWEDSQFWMVAVIK</sequence>
<feature type="non-terminal residue" evidence="2">
    <location>
        <position position="1"/>
    </location>
</feature>
<organism evidence="2 3">
    <name type="scientific">Cherax quadricarinatus</name>
    <name type="common">Australian red claw crayfish</name>
    <dbReference type="NCBI Taxonomy" id="27406"/>
    <lineage>
        <taxon>Eukaryota</taxon>
        <taxon>Metazoa</taxon>
        <taxon>Ecdysozoa</taxon>
        <taxon>Arthropoda</taxon>
        <taxon>Crustacea</taxon>
        <taxon>Multicrustacea</taxon>
        <taxon>Malacostraca</taxon>
        <taxon>Eumalacostraca</taxon>
        <taxon>Eucarida</taxon>
        <taxon>Decapoda</taxon>
        <taxon>Pleocyemata</taxon>
        <taxon>Astacidea</taxon>
        <taxon>Parastacoidea</taxon>
        <taxon>Parastacidae</taxon>
        <taxon>Cherax</taxon>
    </lineage>
</organism>
<evidence type="ECO:0000313" key="2">
    <source>
        <dbReference type="EMBL" id="KAK8736801.1"/>
    </source>
</evidence>
<proteinExistence type="predicted"/>
<feature type="compositionally biased region" description="Low complexity" evidence="1">
    <location>
        <begin position="66"/>
        <end position="106"/>
    </location>
</feature>